<dbReference type="AlphaFoldDB" id="A0AAD0WQA3"/>
<dbReference type="GO" id="GO:0032784">
    <property type="term" value="P:regulation of DNA-templated transcription elongation"/>
    <property type="evidence" value="ECO:0007669"/>
    <property type="project" value="UniProtKB-UniRule"/>
</dbReference>
<dbReference type="SUPFAM" id="SSF46557">
    <property type="entry name" value="GreA transcript cleavage protein, N-terminal domain"/>
    <property type="match status" value="1"/>
</dbReference>
<keyword evidence="12" id="KW-0251">Elongation factor</keyword>
<dbReference type="InterPro" id="IPR006359">
    <property type="entry name" value="Tscrpt_elong_fac_GreA"/>
</dbReference>
<dbReference type="HAMAP" id="MF_00105">
    <property type="entry name" value="GreA_GreB"/>
    <property type="match status" value="1"/>
</dbReference>
<evidence type="ECO:0000256" key="9">
    <source>
        <dbReference type="RuleBase" id="RU000556"/>
    </source>
</evidence>
<dbReference type="InterPro" id="IPR023459">
    <property type="entry name" value="Tscrpt_elong_fac_GreA/B_fam"/>
</dbReference>
<keyword evidence="5 8" id="KW-0804">Transcription</keyword>
<feature type="domain" description="Transcription elongation factor GreA/GreB N-terminal" evidence="11">
    <location>
        <begin position="5"/>
        <end position="74"/>
    </location>
</feature>
<evidence type="ECO:0000256" key="3">
    <source>
        <dbReference type="ARBA" id="ARBA00023015"/>
    </source>
</evidence>
<dbReference type="Gene3D" id="3.10.50.30">
    <property type="entry name" value="Transcription elongation factor, GreA/GreB, C-terminal domain"/>
    <property type="match status" value="1"/>
</dbReference>
<evidence type="ECO:0000256" key="7">
    <source>
        <dbReference type="ARBA" id="ARBA00030776"/>
    </source>
</evidence>
<evidence type="ECO:0000259" key="10">
    <source>
        <dbReference type="Pfam" id="PF01272"/>
    </source>
</evidence>
<dbReference type="Gene3D" id="1.10.287.180">
    <property type="entry name" value="Transcription elongation factor, GreA/GreB, N-terminal domain"/>
    <property type="match status" value="1"/>
</dbReference>
<evidence type="ECO:0000256" key="6">
    <source>
        <dbReference type="ARBA" id="ARBA00024916"/>
    </source>
</evidence>
<dbReference type="InterPro" id="IPR036805">
    <property type="entry name" value="Tscrpt_elong_fac_GreA/B_N_sf"/>
</dbReference>
<dbReference type="InterPro" id="IPR022691">
    <property type="entry name" value="Tscrpt_elong_fac_GreA/B_N"/>
</dbReference>
<evidence type="ECO:0000313" key="13">
    <source>
        <dbReference type="Proteomes" id="UP000263040"/>
    </source>
</evidence>
<dbReference type="PIRSF" id="PIRSF006092">
    <property type="entry name" value="GreA_GreB"/>
    <property type="match status" value="1"/>
</dbReference>
<gene>
    <name evidence="8 12" type="primary">greA</name>
    <name evidence="12" type="ORF">ASUIS_0723</name>
</gene>
<dbReference type="InterPro" id="IPR028624">
    <property type="entry name" value="Tscrpt_elong_fac_GreA/B"/>
</dbReference>
<comment type="similarity">
    <text evidence="1 8 9">Belongs to the GreA/GreB family.</text>
</comment>
<dbReference type="Pfam" id="PF01272">
    <property type="entry name" value="GreA_GreB"/>
    <property type="match status" value="1"/>
</dbReference>
<feature type="domain" description="Transcription elongation factor GreA/GreB C-terminal" evidence="10">
    <location>
        <begin position="81"/>
        <end position="154"/>
    </location>
</feature>
<dbReference type="InterPro" id="IPR036953">
    <property type="entry name" value="GreA/GreB_C_sf"/>
</dbReference>
<evidence type="ECO:0000256" key="2">
    <source>
        <dbReference type="ARBA" id="ARBA00013729"/>
    </source>
</evidence>
<proteinExistence type="inferred from homology"/>
<dbReference type="PANTHER" id="PTHR30437:SF4">
    <property type="entry name" value="TRANSCRIPTION ELONGATION FACTOR GREA"/>
    <property type="match status" value="1"/>
</dbReference>
<dbReference type="SUPFAM" id="SSF54534">
    <property type="entry name" value="FKBP-like"/>
    <property type="match status" value="1"/>
</dbReference>
<dbReference type="Pfam" id="PF03449">
    <property type="entry name" value="GreA_GreB_N"/>
    <property type="match status" value="1"/>
</dbReference>
<dbReference type="InterPro" id="IPR001437">
    <property type="entry name" value="Tscrpt_elong_fac_GreA/B_C"/>
</dbReference>
<accession>A0AAD0WQA3</accession>
<evidence type="ECO:0000259" key="11">
    <source>
        <dbReference type="Pfam" id="PF03449"/>
    </source>
</evidence>
<keyword evidence="4 8" id="KW-0238">DNA-binding</keyword>
<dbReference type="FunFam" id="3.10.50.30:FF:000001">
    <property type="entry name" value="Transcription elongation factor GreA"/>
    <property type="match status" value="1"/>
</dbReference>
<dbReference type="KEGG" id="asui:ASUIS_0723"/>
<dbReference type="FunFam" id="1.10.287.180:FF:000001">
    <property type="entry name" value="Transcription elongation factor GreA"/>
    <property type="match status" value="1"/>
</dbReference>
<evidence type="ECO:0000256" key="1">
    <source>
        <dbReference type="ARBA" id="ARBA00008213"/>
    </source>
</evidence>
<reference evidence="12 13" key="1">
    <citation type="submission" date="2018-08" db="EMBL/GenBank/DDBJ databases">
        <title>Complete genome of the Arcobacter suis type strain LMG 26152.</title>
        <authorList>
            <person name="Miller W.G."/>
            <person name="Yee E."/>
            <person name="Bono J.L."/>
        </authorList>
    </citation>
    <scope>NUCLEOTIDE SEQUENCE [LARGE SCALE GENOMIC DNA]</scope>
    <source>
        <strain evidence="12 13">CECT 7833</strain>
    </source>
</reference>
<dbReference type="NCBIfam" id="NF001263">
    <property type="entry name" value="PRK00226.1-4"/>
    <property type="match status" value="1"/>
</dbReference>
<dbReference type="NCBIfam" id="NF001261">
    <property type="entry name" value="PRK00226.1-2"/>
    <property type="match status" value="1"/>
</dbReference>
<keyword evidence="3 8" id="KW-0805">Transcription regulation</keyword>
<protein>
    <recommendedName>
        <fullName evidence="2 8">Transcription elongation factor GreA</fullName>
    </recommendedName>
    <alternativeName>
        <fullName evidence="7 8">Transcript cleavage factor GreA</fullName>
    </alternativeName>
</protein>
<dbReference type="GO" id="GO:0003746">
    <property type="term" value="F:translation elongation factor activity"/>
    <property type="evidence" value="ECO:0007669"/>
    <property type="project" value="UniProtKB-KW"/>
</dbReference>
<keyword evidence="12" id="KW-0648">Protein biosynthesis</keyword>
<evidence type="ECO:0000313" key="12">
    <source>
        <dbReference type="EMBL" id="AXX89218.1"/>
    </source>
</evidence>
<dbReference type="GO" id="GO:0006354">
    <property type="term" value="P:DNA-templated transcription elongation"/>
    <property type="evidence" value="ECO:0007669"/>
    <property type="project" value="TreeGrafter"/>
</dbReference>
<keyword evidence="13" id="KW-1185">Reference proteome</keyword>
<dbReference type="Proteomes" id="UP000263040">
    <property type="component" value="Chromosome"/>
</dbReference>
<dbReference type="GO" id="GO:0003677">
    <property type="term" value="F:DNA binding"/>
    <property type="evidence" value="ECO:0007669"/>
    <property type="project" value="UniProtKB-UniRule"/>
</dbReference>
<evidence type="ECO:0000256" key="5">
    <source>
        <dbReference type="ARBA" id="ARBA00023163"/>
    </source>
</evidence>
<organism evidence="12 13">
    <name type="scientific">Arcobacter suis CECT 7833</name>
    <dbReference type="NCBI Taxonomy" id="663365"/>
    <lineage>
        <taxon>Bacteria</taxon>
        <taxon>Pseudomonadati</taxon>
        <taxon>Campylobacterota</taxon>
        <taxon>Epsilonproteobacteria</taxon>
        <taxon>Campylobacterales</taxon>
        <taxon>Arcobacteraceae</taxon>
        <taxon>Arcobacter</taxon>
    </lineage>
</organism>
<dbReference type="PANTHER" id="PTHR30437">
    <property type="entry name" value="TRANSCRIPTION ELONGATION FACTOR GREA"/>
    <property type="match status" value="1"/>
</dbReference>
<evidence type="ECO:0000256" key="8">
    <source>
        <dbReference type="HAMAP-Rule" id="MF_00105"/>
    </source>
</evidence>
<comment type="function">
    <text evidence="6 8 9">Necessary for efficient RNA polymerase transcription elongation past template-encoded arresting sites. The arresting sites in DNA have the property of trapping a certain fraction of elongating RNA polymerases that pass through, resulting in locked ternary complexes. Cleavage of the nascent transcript by cleavage factors such as GreA or GreB allows the resumption of elongation from the new 3'terminus. GreA releases sequences of 2 to 3 nucleotides.</text>
</comment>
<evidence type="ECO:0000256" key="4">
    <source>
        <dbReference type="ARBA" id="ARBA00023125"/>
    </source>
</evidence>
<dbReference type="EMBL" id="CP032100">
    <property type="protein sequence ID" value="AXX89218.1"/>
    <property type="molecule type" value="Genomic_DNA"/>
</dbReference>
<dbReference type="NCBIfam" id="TIGR01462">
    <property type="entry name" value="greA"/>
    <property type="match status" value="1"/>
</dbReference>
<sequence>MDKEPMTLAGYNKITGDLDFLKKTERPETVIALEEARQLGDLKENAEYHSAKDKLKLIDIQIAELNAVISKAVIIDPSTLPHNKVSFGSTVNLVDSNTDEEFTYMIVGGVESNAEKGMISFNSPLAKQLMGKEEGDEVKATLPGGVKTFEVLGVCYKEIILQ</sequence>
<name>A0AAD0WQA3_9BACT</name>
<dbReference type="RefSeq" id="WP_118885773.1">
    <property type="nucleotide sequence ID" value="NZ_CP032100.1"/>
</dbReference>
<dbReference type="GO" id="GO:0070063">
    <property type="term" value="F:RNA polymerase binding"/>
    <property type="evidence" value="ECO:0007669"/>
    <property type="project" value="InterPro"/>
</dbReference>